<feature type="compositionally biased region" description="Polar residues" evidence="1">
    <location>
        <begin position="199"/>
        <end position="212"/>
    </location>
</feature>
<dbReference type="EMBL" id="JACAZF010000002">
    <property type="protein sequence ID" value="KAF7312454.1"/>
    <property type="molecule type" value="Genomic_DNA"/>
</dbReference>
<feature type="region of interest" description="Disordered" evidence="1">
    <location>
        <begin position="196"/>
        <end position="284"/>
    </location>
</feature>
<dbReference type="AlphaFoldDB" id="A0A8H6T802"/>
<dbReference type="Proteomes" id="UP000636479">
    <property type="component" value="Unassembled WGS sequence"/>
</dbReference>
<sequence length="338" mass="37915">MEALMPSMTAKTSGEAKRLLLQAQHKTRPGSGFEIADSVGLPAVCALLASTRLNNTDVTFEAAQAASCLNKPRFKKLQETVIRALGLDDAPAERAPLMFESLRSKHCGNLSTRCLKWMKLVENELEGEHDVTDDELTIAIFIWVCNAIQPNEPLDVNDFKSQYDANPRKLRNLRKVIQEQFITQATDMVKDMESVLRTRASTSSPQKRTLSMSPKKPFVLLDSPSKRPKIIAPSPTKARMPDPPSPRSRSPVKSPKKQKAPAVSSSSEDDLPDELPPARRRRFRPVFLDTVQWNSHDPRIEELDKAAKALGERMVKLYGEPFKNDWKAVEQDEDVEMG</sequence>
<gene>
    <name evidence="2" type="ORF">MIND_00259000</name>
</gene>
<evidence type="ECO:0000256" key="1">
    <source>
        <dbReference type="SAM" id="MobiDB-lite"/>
    </source>
</evidence>
<proteinExistence type="predicted"/>
<protein>
    <submittedName>
        <fullName evidence="2">Uncharacterized protein</fullName>
    </submittedName>
</protein>
<dbReference type="RefSeq" id="XP_037224562.1">
    <property type="nucleotide sequence ID" value="XM_037359467.1"/>
</dbReference>
<accession>A0A8H6T802</accession>
<organism evidence="2 3">
    <name type="scientific">Mycena indigotica</name>
    <dbReference type="NCBI Taxonomy" id="2126181"/>
    <lineage>
        <taxon>Eukaryota</taxon>
        <taxon>Fungi</taxon>
        <taxon>Dikarya</taxon>
        <taxon>Basidiomycota</taxon>
        <taxon>Agaricomycotina</taxon>
        <taxon>Agaricomycetes</taxon>
        <taxon>Agaricomycetidae</taxon>
        <taxon>Agaricales</taxon>
        <taxon>Marasmiineae</taxon>
        <taxon>Mycenaceae</taxon>
        <taxon>Mycena</taxon>
    </lineage>
</organism>
<comment type="caution">
    <text evidence="2">The sequence shown here is derived from an EMBL/GenBank/DDBJ whole genome shotgun (WGS) entry which is preliminary data.</text>
</comment>
<dbReference type="GeneID" id="59341983"/>
<keyword evidence="3" id="KW-1185">Reference proteome</keyword>
<evidence type="ECO:0000313" key="3">
    <source>
        <dbReference type="Proteomes" id="UP000636479"/>
    </source>
</evidence>
<dbReference type="OrthoDB" id="3358956at2759"/>
<reference evidence="2" key="1">
    <citation type="submission" date="2020-05" db="EMBL/GenBank/DDBJ databases">
        <title>Mycena genomes resolve the evolution of fungal bioluminescence.</title>
        <authorList>
            <person name="Tsai I.J."/>
        </authorList>
    </citation>
    <scope>NUCLEOTIDE SEQUENCE</scope>
    <source>
        <strain evidence="2">171206Taipei</strain>
    </source>
</reference>
<evidence type="ECO:0000313" key="2">
    <source>
        <dbReference type="EMBL" id="KAF7312454.1"/>
    </source>
</evidence>
<name>A0A8H6T802_9AGAR</name>